<dbReference type="GeneID" id="39982922"/>
<proteinExistence type="predicted"/>
<sequence>MTTMFIQLRRVVYLLVLLQCCVCVANATSVSGGLSPKNVSTDSKVDILTANVLALSKEASQTVNAAKNAQKECRAAVKGAADSVKECVDFLNEIEGYLKNVTEAIKYVNNVSDDIIMKPSHAATSAAAKARSEAAKTHKVATDSIDAARKLREKAAELQKLVDEYSNSLDVSSPTSPGFFSSYERIRLGYSTAETAVQTAMNLESVAKATKEVAVEADNQSEEAIKAVQRLDTVVNALRSVVAEGKKALAEEQLQRSMEPVTSKELQLKEETKGGENAMRKTISNKLETKLIPHVQQEQPKVRAQQVREKEELKSIHSENGENKVTNRASETGENEPPMQSSIKEKVKNIESKITRTNMGENNTRYLTTKSQLVQGEKVRQNNKKNTNRKEVKTENNSNKESLENQETKTNTQKLNQIPTASTANEQIRSQKMSYGSLSTGSIPLDALGSNDSSSSPALVHGPLLLLLLCVLGGALVC</sequence>
<organism evidence="3 4">
    <name type="scientific">Trypanosoma theileri</name>
    <dbReference type="NCBI Taxonomy" id="67003"/>
    <lineage>
        <taxon>Eukaryota</taxon>
        <taxon>Discoba</taxon>
        <taxon>Euglenozoa</taxon>
        <taxon>Kinetoplastea</taxon>
        <taxon>Metakinetoplastina</taxon>
        <taxon>Trypanosomatida</taxon>
        <taxon>Trypanosomatidae</taxon>
        <taxon>Trypanosoma</taxon>
    </lineage>
</organism>
<evidence type="ECO:0000313" key="3">
    <source>
        <dbReference type="EMBL" id="ORC91100.1"/>
    </source>
</evidence>
<dbReference type="RefSeq" id="XP_028885166.1">
    <property type="nucleotide sequence ID" value="XM_029023142.1"/>
</dbReference>
<evidence type="ECO:0000313" key="4">
    <source>
        <dbReference type="Proteomes" id="UP000192257"/>
    </source>
</evidence>
<dbReference type="Proteomes" id="UP000192257">
    <property type="component" value="Unassembled WGS sequence"/>
</dbReference>
<feature type="region of interest" description="Disordered" evidence="1">
    <location>
        <begin position="296"/>
        <end position="344"/>
    </location>
</feature>
<feature type="compositionally biased region" description="Basic and acidic residues" evidence="1">
    <location>
        <begin position="306"/>
        <end position="322"/>
    </location>
</feature>
<dbReference type="AlphaFoldDB" id="A0A1X0P3T5"/>
<dbReference type="EMBL" id="NBCO01000006">
    <property type="protein sequence ID" value="ORC91100.1"/>
    <property type="molecule type" value="Genomic_DNA"/>
</dbReference>
<keyword evidence="4" id="KW-1185">Reference proteome</keyword>
<feature type="compositionally biased region" description="Polar residues" evidence="1">
    <location>
        <begin position="361"/>
        <end position="374"/>
    </location>
</feature>
<feature type="compositionally biased region" description="Polar residues" evidence="1">
    <location>
        <begin position="323"/>
        <end position="342"/>
    </location>
</feature>
<feature type="signal peptide" evidence="2">
    <location>
        <begin position="1"/>
        <end position="27"/>
    </location>
</feature>
<keyword evidence="2" id="KW-0732">Signal</keyword>
<dbReference type="VEuPathDB" id="TriTrypDB:TM35_000061050"/>
<comment type="caution">
    <text evidence="3">The sequence shown here is derived from an EMBL/GenBank/DDBJ whole genome shotgun (WGS) entry which is preliminary data.</text>
</comment>
<feature type="region of interest" description="Disordered" evidence="1">
    <location>
        <begin position="361"/>
        <end position="412"/>
    </location>
</feature>
<protein>
    <submittedName>
        <fullName evidence="3">Uncharacterized protein</fullName>
    </submittedName>
</protein>
<name>A0A1X0P3T5_9TRYP</name>
<accession>A0A1X0P3T5</accession>
<evidence type="ECO:0000256" key="1">
    <source>
        <dbReference type="SAM" id="MobiDB-lite"/>
    </source>
</evidence>
<reference evidence="3 4" key="1">
    <citation type="submission" date="2017-03" db="EMBL/GenBank/DDBJ databases">
        <title>An alternative strategy for trypanosome survival in the mammalian bloodstream revealed through genome and transcriptome analysis of the ubiquitous bovine parasite Trypanosoma (Megatrypanum) theileri.</title>
        <authorList>
            <person name="Kelly S."/>
            <person name="Ivens A."/>
            <person name="Mott A."/>
            <person name="O'Neill E."/>
            <person name="Emms D."/>
            <person name="Macleod O."/>
            <person name="Voorheis P."/>
            <person name="Matthews J."/>
            <person name="Matthews K."/>
            <person name="Carrington M."/>
        </authorList>
    </citation>
    <scope>NUCLEOTIDE SEQUENCE [LARGE SCALE GENOMIC DNA]</scope>
    <source>
        <strain evidence="3">Edinburgh</strain>
    </source>
</reference>
<feature type="chain" id="PRO_5012936313" evidence="2">
    <location>
        <begin position="28"/>
        <end position="478"/>
    </location>
</feature>
<evidence type="ECO:0000256" key="2">
    <source>
        <dbReference type="SAM" id="SignalP"/>
    </source>
</evidence>
<gene>
    <name evidence="3" type="ORF">TM35_000061050</name>
</gene>